<organism evidence="1 2">
    <name type="scientific">Phytophthora lilii</name>
    <dbReference type="NCBI Taxonomy" id="2077276"/>
    <lineage>
        <taxon>Eukaryota</taxon>
        <taxon>Sar</taxon>
        <taxon>Stramenopiles</taxon>
        <taxon>Oomycota</taxon>
        <taxon>Peronosporomycetes</taxon>
        <taxon>Peronosporales</taxon>
        <taxon>Peronosporaceae</taxon>
        <taxon>Phytophthora</taxon>
    </lineage>
</organism>
<evidence type="ECO:0000313" key="1">
    <source>
        <dbReference type="EMBL" id="GMF25396.1"/>
    </source>
</evidence>
<keyword evidence="2" id="KW-1185">Reference proteome</keyword>
<evidence type="ECO:0000313" key="2">
    <source>
        <dbReference type="Proteomes" id="UP001165083"/>
    </source>
</evidence>
<dbReference type="Proteomes" id="UP001165083">
    <property type="component" value="Unassembled WGS sequence"/>
</dbReference>
<proteinExistence type="predicted"/>
<dbReference type="AlphaFoldDB" id="A0A9W6U558"/>
<sequence length="114" mass="12099">MPLRLHTSFTFAQTLQQSASTDSSVVSLDSVSAKIGGFVSREVDGAERHSASVGAFSSDMLGWNSTKPLRAVVKLAAARKAAGRALPCPPEDFRGFIVGKCRMGMGRYVATTSF</sequence>
<protein>
    <submittedName>
        <fullName evidence="1">Unnamed protein product</fullName>
    </submittedName>
</protein>
<comment type="caution">
    <text evidence="1">The sequence shown here is derived from an EMBL/GenBank/DDBJ whole genome shotgun (WGS) entry which is preliminary data.</text>
</comment>
<gene>
    <name evidence="1" type="ORF">Plil01_001048100</name>
</gene>
<accession>A0A9W6U558</accession>
<dbReference type="EMBL" id="BSXW01000551">
    <property type="protein sequence ID" value="GMF25396.1"/>
    <property type="molecule type" value="Genomic_DNA"/>
</dbReference>
<reference evidence="1" key="1">
    <citation type="submission" date="2023-04" db="EMBL/GenBank/DDBJ databases">
        <title>Phytophthora lilii NBRC 32176.</title>
        <authorList>
            <person name="Ichikawa N."/>
            <person name="Sato H."/>
            <person name="Tonouchi N."/>
        </authorList>
    </citation>
    <scope>NUCLEOTIDE SEQUENCE</scope>
    <source>
        <strain evidence="1">NBRC 32176</strain>
    </source>
</reference>
<name>A0A9W6U558_9STRA</name>